<feature type="region of interest" description="Disordered" evidence="5">
    <location>
        <begin position="337"/>
        <end position="362"/>
    </location>
</feature>
<evidence type="ECO:0000256" key="4">
    <source>
        <dbReference type="ARBA" id="ARBA00023136"/>
    </source>
</evidence>
<proteinExistence type="predicted"/>
<dbReference type="PANTHER" id="PTHR22911">
    <property type="entry name" value="ACYL-MALONYL CONDENSING ENZYME-RELATED"/>
    <property type="match status" value="1"/>
</dbReference>
<sequence length="362" mass="40377">MAVVNNSLDTASEIRPPEESAMAEESSETNWKRKLSDNRGVFLTLLAAFLFSLKTVMFRFVEEDVHVMQISFSLLSIQIFFIIPVMVYKGTSPKISSLNVFVLLFFRAFSGTLAVCLFYYAIDHMRLGDVTAIALSAPVFVGIFAKLILKETFGYVDCILVMVVIAGVVLISQPQFIFRGRIDNDVDDVTNFTATLAAVGCCLSLAMTYVINRKMGLLKVHSFVIVFYYIIFASVGLGVVTTIFRSWSIPACGTVRYAFIAMALSAFIAQTLMTYSLSITNSFVVSIVHSNEIIFAYFWEFFLFRVSPEILSLLGVVLVMTASSITSLRKIGFQRTQQQRRTDKMDETEGSNQSLGENISVL</sequence>
<dbReference type="OrthoDB" id="306876at2759"/>
<comment type="subcellular location">
    <subcellularLocation>
        <location evidence="1">Membrane</location>
        <topology evidence="1">Multi-pass membrane protein</topology>
    </subcellularLocation>
</comment>
<gene>
    <name evidence="8" type="ORF">BSL78_25284</name>
</gene>
<evidence type="ECO:0000256" key="2">
    <source>
        <dbReference type="ARBA" id="ARBA00022692"/>
    </source>
</evidence>
<dbReference type="Proteomes" id="UP000230750">
    <property type="component" value="Unassembled WGS sequence"/>
</dbReference>
<evidence type="ECO:0000313" key="8">
    <source>
        <dbReference type="EMBL" id="PIK37877.1"/>
    </source>
</evidence>
<organism evidence="8 9">
    <name type="scientific">Stichopus japonicus</name>
    <name type="common">Sea cucumber</name>
    <dbReference type="NCBI Taxonomy" id="307972"/>
    <lineage>
        <taxon>Eukaryota</taxon>
        <taxon>Metazoa</taxon>
        <taxon>Echinodermata</taxon>
        <taxon>Eleutherozoa</taxon>
        <taxon>Echinozoa</taxon>
        <taxon>Holothuroidea</taxon>
        <taxon>Aspidochirotacea</taxon>
        <taxon>Aspidochirotida</taxon>
        <taxon>Stichopodidae</taxon>
        <taxon>Apostichopus</taxon>
    </lineage>
</organism>
<dbReference type="SUPFAM" id="SSF103481">
    <property type="entry name" value="Multidrug resistance efflux transporter EmrE"/>
    <property type="match status" value="2"/>
</dbReference>
<feature type="transmembrane region" description="Helical" evidence="6">
    <location>
        <begin position="310"/>
        <end position="331"/>
    </location>
</feature>
<dbReference type="GO" id="GO:0016020">
    <property type="term" value="C:membrane"/>
    <property type="evidence" value="ECO:0007669"/>
    <property type="project" value="UniProtKB-SubCell"/>
</dbReference>
<feature type="domain" description="EamA" evidence="7">
    <location>
        <begin position="39"/>
        <end position="172"/>
    </location>
</feature>
<keyword evidence="2 6" id="KW-0812">Transmembrane</keyword>
<evidence type="ECO:0000256" key="1">
    <source>
        <dbReference type="ARBA" id="ARBA00004141"/>
    </source>
</evidence>
<dbReference type="InterPro" id="IPR037185">
    <property type="entry name" value="EmrE-like"/>
</dbReference>
<keyword evidence="9" id="KW-1185">Reference proteome</keyword>
<evidence type="ECO:0000256" key="5">
    <source>
        <dbReference type="SAM" id="MobiDB-lite"/>
    </source>
</evidence>
<dbReference type="PANTHER" id="PTHR22911:SF6">
    <property type="entry name" value="SOLUTE CARRIER FAMILY 35 MEMBER G1"/>
    <property type="match status" value="1"/>
</dbReference>
<feature type="transmembrane region" description="Helical" evidence="6">
    <location>
        <begin position="100"/>
        <end position="121"/>
    </location>
</feature>
<reference evidence="8 9" key="1">
    <citation type="journal article" date="2017" name="PLoS Biol.">
        <title>The sea cucumber genome provides insights into morphological evolution and visceral regeneration.</title>
        <authorList>
            <person name="Zhang X."/>
            <person name="Sun L."/>
            <person name="Yuan J."/>
            <person name="Sun Y."/>
            <person name="Gao Y."/>
            <person name="Zhang L."/>
            <person name="Li S."/>
            <person name="Dai H."/>
            <person name="Hamel J.F."/>
            <person name="Liu C."/>
            <person name="Yu Y."/>
            <person name="Liu S."/>
            <person name="Lin W."/>
            <person name="Guo K."/>
            <person name="Jin S."/>
            <person name="Xu P."/>
            <person name="Storey K.B."/>
            <person name="Huan P."/>
            <person name="Zhang T."/>
            <person name="Zhou Y."/>
            <person name="Zhang J."/>
            <person name="Lin C."/>
            <person name="Li X."/>
            <person name="Xing L."/>
            <person name="Huo D."/>
            <person name="Sun M."/>
            <person name="Wang L."/>
            <person name="Mercier A."/>
            <person name="Li F."/>
            <person name="Yang H."/>
            <person name="Xiang J."/>
        </authorList>
    </citation>
    <scope>NUCLEOTIDE SEQUENCE [LARGE SCALE GENOMIC DNA]</scope>
    <source>
        <strain evidence="8">Shaxun</strain>
        <tissue evidence="8">Muscle</tissue>
    </source>
</reference>
<feature type="domain" description="EamA" evidence="7">
    <location>
        <begin position="195"/>
        <end position="327"/>
    </location>
</feature>
<feature type="transmembrane region" description="Helical" evidence="6">
    <location>
        <begin position="152"/>
        <end position="172"/>
    </location>
</feature>
<feature type="transmembrane region" description="Helical" evidence="6">
    <location>
        <begin position="67"/>
        <end position="88"/>
    </location>
</feature>
<feature type="transmembrane region" description="Helical" evidence="6">
    <location>
        <begin position="256"/>
        <end position="275"/>
    </location>
</feature>
<dbReference type="Pfam" id="PF00892">
    <property type="entry name" value="EamA"/>
    <property type="match status" value="2"/>
</dbReference>
<feature type="transmembrane region" description="Helical" evidence="6">
    <location>
        <begin position="223"/>
        <end position="244"/>
    </location>
</feature>
<dbReference type="AlphaFoldDB" id="A0A2G8JQ39"/>
<keyword evidence="3 6" id="KW-1133">Transmembrane helix</keyword>
<evidence type="ECO:0000256" key="6">
    <source>
        <dbReference type="SAM" id="Phobius"/>
    </source>
</evidence>
<feature type="transmembrane region" description="Helical" evidence="6">
    <location>
        <begin position="282"/>
        <end position="304"/>
    </location>
</feature>
<protein>
    <submittedName>
        <fullName evidence="8">Putative solute carrier family 35 member G1</fullName>
    </submittedName>
</protein>
<accession>A0A2G8JQ39</accession>
<feature type="compositionally biased region" description="Polar residues" evidence="5">
    <location>
        <begin position="350"/>
        <end position="362"/>
    </location>
</feature>
<keyword evidence="4 6" id="KW-0472">Membrane</keyword>
<evidence type="ECO:0000259" key="7">
    <source>
        <dbReference type="Pfam" id="PF00892"/>
    </source>
</evidence>
<dbReference type="InterPro" id="IPR000620">
    <property type="entry name" value="EamA_dom"/>
</dbReference>
<name>A0A2G8JQ39_STIJA</name>
<evidence type="ECO:0000256" key="3">
    <source>
        <dbReference type="ARBA" id="ARBA00022989"/>
    </source>
</evidence>
<dbReference type="EMBL" id="MRZV01001436">
    <property type="protein sequence ID" value="PIK37877.1"/>
    <property type="molecule type" value="Genomic_DNA"/>
</dbReference>
<evidence type="ECO:0000313" key="9">
    <source>
        <dbReference type="Proteomes" id="UP000230750"/>
    </source>
</evidence>
<feature type="transmembrane region" description="Helical" evidence="6">
    <location>
        <begin position="41"/>
        <end position="61"/>
    </location>
</feature>
<feature type="transmembrane region" description="Helical" evidence="6">
    <location>
        <begin position="192"/>
        <end position="211"/>
    </location>
</feature>
<feature type="transmembrane region" description="Helical" evidence="6">
    <location>
        <begin position="127"/>
        <end position="145"/>
    </location>
</feature>
<comment type="caution">
    <text evidence="8">The sequence shown here is derived from an EMBL/GenBank/DDBJ whole genome shotgun (WGS) entry which is preliminary data.</text>
</comment>